<evidence type="ECO:0000256" key="3">
    <source>
        <dbReference type="ARBA" id="ARBA00022980"/>
    </source>
</evidence>
<dbReference type="GO" id="GO:0003735">
    <property type="term" value="F:structural constituent of ribosome"/>
    <property type="evidence" value="ECO:0007669"/>
    <property type="project" value="InterPro"/>
</dbReference>
<evidence type="ECO:0000256" key="5">
    <source>
        <dbReference type="ARBA" id="ARBA00034092"/>
    </source>
</evidence>
<protein>
    <recommendedName>
        <fullName evidence="6">Large ribosomal subunit protein eL36</fullName>
    </recommendedName>
    <alternativeName>
        <fullName evidence="7">60S ribosomal protein L36</fullName>
    </alternativeName>
</protein>
<comment type="similarity">
    <text evidence="1">Belongs to the eukaryotic ribosomal protein eL36 family.</text>
</comment>
<reference evidence="9" key="1">
    <citation type="submission" date="2023-09" db="UniProtKB">
        <authorList>
            <consortium name="Ensembl"/>
        </authorList>
    </citation>
    <scope>IDENTIFICATION</scope>
</reference>
<evidence type="ECO:0000256" key="1">
    <source>
        <dbReference type="ARBA" id="ARBA00006509"/>
    </source>
</evidence>
<dbReference type="Ensembl" id="ENSBMST00010033173.1">
    <property type="protein sequence ID" value="ENSBMSP00010030144.1"/>
    <property type="gene ID" value="ENSBMSG00010021825.1"/>
</dbReference>
<dbReference type="GO" id="GO:0005840">
    <property type="term" value="C:ribosome"/>
    <property type="evidence" value="ECO:0007669"/>
    <property type="project" value="UniProtKB-KW"/>
</dbReference>
<dbReference type="GeneTree" id="ENSGT00390000011943"/>
<keyword evidence="4" id="KW-0687">Ribonucleoprotein</keyword>
<proteinExistence type="inferred from homology"/>
<dbReference type="Gene3D" id="1.10.10.1760">
    <property type="entry name" value="60S ribosomal protein L36"/>
    <property type="match status" value="1"/>
</dbReference>
<dbReference type="InterPro" id="IPR038097">
    <property type="entry name" value="Ribosomal_eL36_sf"/>
</dbReference>
<comment type="function">
    <text evidence="5">Component of the large ribosomal subunit. The ribosome is a large ribonucleoprotein complex responsible for the synthesis of proteins in the cell.</text>
</comment>
<evidence type="ECO:0000256" key="7">
    <source>
        <dbReference type="ARBA" id="ARBA00035331"/>
    </source>
</evidence>
<comment type="subunit">
    <text evidence="2">Component of the large ribosomal subunit.</text>
</comment>
<dbReference type="Pfam" id="PF01158">
    <property type="entry name" value="Ribosomal_L36e"/>
    <property type="match status" value="1"/>
</dbReference>
<dbReference type="InterPro" id="IPR000509">
    <property type="entry name" value="Ribosomal_eL36"/>
</dbReference>
<evidence type="ECO:0000256" key="4">
    <source>
        <dbReference type="ARBA" id="ARBA00023274"/>
    </source>
</evidence>
<dbReference type="PANTHER" id="PTHR10114">
    <property type="entry name" value="60S RIBOSOMAL PROTEIN L36"/>
    <property type="match status" value="1"/>
</dbReference>
<feature type="compositionally biased region" description="Low complexity" evidence="8">
    <location>
        <begin position="111"/>
        <end position="123"/>
    </location>
</feature>
<dbReference type="OMA" id="QPRHSCG"/>
<evidence type="ECO:0000313" key="9">
    <source>
        <dbReference type="Ensembl" id="ENSBMSP00010030144.1"/>
    </source>
</evidence>
<dbReference type="AlphaFoldDB" id="A0A8C0E7H4"/>
<name>A0A8C0E7H4_BALMU</name>
<feature type="region of interest" description="Disordered" evidence="8">
    <location>
        <begin position="102"/>
        <end position="123"/>
    </location>
</feature>
<sequence length="123" mass="14197">NNTFNIMTQPRHSCGLGHLIKHTEFPQDMIQEVCSFALNEQHDTEMFKVSKDKQALKFIQKTLGTHICAKRKARELSNVLATMRKAVAKKLRPLPALCIRKTVQEKKTQKTNKQNNKTQPQLR</sequence>
<accession>A0A8C0E7H4</accession>
<evidence type="ECO:0000256" key="6">
    <source>
        <dbReference type="ARBA" id="ARBA00035226"/>
    </source>
</evidence>
<keyword evidence="3" id="KW-0689">Ribosomal protein</keyword>
<dbReference type="GO" id="GO:1990904">
    <property type="term" value="C:ribonucleoprotein complex"/>
    <property type="evidence" value="ECO:0007669"/>
    <property type="project" value="UniProtKB-KW"/>
</dbReference>
<evidence type="ECO:0000256" key="2">
    <source>
        <dbReference type="ARBA" id="ARBA00011133"/>
    </source>
</evidence>
<organism evidence="9">
    <name type="scientific">Balaenoptera musculus</name>
    <name type="common">Blue whale</name>
    <dbReference type="NCBI Taxonomy" id="9771"/>
    <lineage>
        <taxon>Eukaryota</taxon>
        <taxon>Metazoa</taxon>
        <taxon>Chordata</taxon>
        <taxon>Craniata</taxon>
        <taxon>Vertebrata</taxon>
        <taxon>Euteleostomi</taxon>
        <taxon>Mammalia</taxon>
        <taxon>Eutheria</taxon>
        <taxon>Laurasiatheria</taxon>
        <taxon>Artiodactyla</taxon>
        <taxon>Whippomorpha</taxon>
        <taxon>Cetacea</taxon>
        <taxon>Mysticeti</taxon>
        <taxon>Balaenopteridae</taxon>
        <taxon>Balaenoptera</taxon>
    </lineage>
</organism>
<evidence type="ECO:0000256" key="8">
    <source>
        <dbReference type="SAM" id="MobiDB-lite"/>
    </source>
</evidence>
<dbReference type="GO" id="GO:0006412">
    <property type="term" value="P:translation"/>
    <property type="evidence" value="ECO:0007669"/>
    <property type="project" value="InterPro"/>
</dbReference>